<organism evidence="13 14">
    <name type="scientific">Giardia muris</name>
    <dbReference type="NCBI Taxonomy" id="5742"/>
    <lineage>
        <taxon>Eukaryota</taxon>
        <taxon>Metamonada</taxon>
        <taxon>Diplomonadida</taxon>
        <taxon>Hexamitidae</taxon>
        <taxon>Giardiinae</taxon>
        <taxon>Giardia</taxon>
    </lineage>
</organism>
<evidence type="ECO:0000256" key="9">
    <source>
        <dbReference type="RuleBase" id="RU000492"/>
    </source>
</evidence>
<evidence type="ECO:0000256" key="6">
    <source>
        <dbReference type="ARBA" id="ARBA00022884"/>
    </source>
</evidence>
<dbReference type="GO" id="GO:0005524">
    <property type="term" value="F:ATP binding"/>
    <property type="evidence" value="ECO:0007669"/>
    <property type="project" value="UniProtKB-KW"/>
</dbReference>
<evidence type="ECO:0000313" key="14">
    <source>
        <dbReference type="Proteomes" id="UP000315496"/>
    </source>
</evidence>
<evidence type="ECO:0000256" key="7">
    <source>
        <dbReference type="ARBA" id="ARBA00047984"/>
    </source>
</evidence>
<dbReference type="Gene3D" id="3.40.50.300">
    <property type="entry name" value="P-loop containing nucleotide triphosphate hydrolases"/>
    <property type="match status" value="2"/>
</dbReference>
<keyword evidence="4 9" id="KW-0347">Helicase</keyword>
<gene>
    <name evidence="13" type="ORF">GMRT_16277</name>
</gene>
<keyword evidence="14" id="KW-1185">Reference proteome</keyword>
<dbReference type="EC" id="3.6.4.13" evidence="1"/>
<comment type="similarity">
    <text evidence="9">Belongs to the DEAD box helicase family.</text>
</comment>
<evidence type="ECO:0000256" key="3">
    <source>
        <dbReference type="ARBA" id="ARBA00022801"/>
    </source>
</evidence>
<comment type="caution">
    <text evidence="13">The sequence shown here is derived from an EMBL/GenBank/DDBJ whole genome shotgun (WGS) entry which is preliminary data.</text>
</comment>
<dbReference type="InterPro" id="IPR014014">
    <property type="entry name" value="RNA_helicase_DEAD_Q_motif"/>
</dbReference>
<keyword evidence="13" id="KW-0396">Initiation factor</keyword>
<name>A0A4Z1T6D5_GIAMU</name>
<keyword evidence="6" id="KW-0694">RNA-binding</keyword>
<evidence type="ECO:0000259" key="12">
    <source>
        <dbReference type="PROSITE" id="PS51195"/>
    </source>
</evidence>
<proteinExistence type="inferred from homology"/>
<dbReference type="CDD" id="cd18787">
    <property type="entry name" value="SF2_C_DEAD"/>
    <property type="match status" value="1"/>
</dbReference>
<evidence type="ECO:0000256" key="2">
    <source>
        <dbReference type="ARBA" id="ARBA00022741"/>
    </source>
</evidence>
<feature type="domain" description="Helicase ATP-binding" evidence="10">
    <location>
        <begin position="46"/>
        <end position="215"/>
    </location>
</feature>
<dbReference type="InterPro" id="IPR000629">
    <property type="entry name" value="RNA-helicase_DEAD-box_CS"/>
</dbReference>
<dbReference type="GO" id="GO:0005829">
    <property type="term" value="C:cytosol"/>
    <property type="evidence" value="ECO:0007669"/>
    <property type="project" value="TreeGrafter"/>
</dbReference>
<protein>
    <recommendedName>
        <fullName evidence="1">RNA helicase</fullName>
        <ecNumber evidence="1">3.6.4.13</ecNumber>
    </recommendedName>
</protein>
<dbReference type="PROSITE" id="PS51195">
    <property type="entry name" value="Q_MOTIF"/>
    <property type="match status" value="1"/>
</dbReference>
<dbReference type="InterPro" id="IPR011545">
    <property type="entry name" value="DEAD/DEAH_box_helicase_dom"/>
</dbReference>
<evidence type="ECO:0000256" key="4">
    <source>
        <dbReference type="ARBA" id="ARBA00022806"/>
    </source>
</evidence>
<dbReference type="AlphaFoldDB" id="A0A4Z1T6D5"/>
<reference evidence="13 14" key="1">
    <citation type="submission" date="2019-05" db="EMBL/GenBank/DDBJ databases">
        <title>The compact genome of Giardia muris reveals important steps in the evolution of intestinal protozoan parasites.</title>
        <authorList>
            <person name="Xu F."/>
            <person name="Jimenez-Gonzalez A."/>
            <person name="Einarsson E."/>
            <person name="Astvaldsson A."/>
            <person name="Peirasmaki D."/>
            <person name="Eckmann L."/>
            <person name="Andersson J.O."/>
            <person name="Svard S.G."/>
            <person name="Jerlstrom-Hultqvist J."/>
        </authorList>
    </citation>
    <scope>NUCLEOTIDE SEQUENCE [LARGE SCALE GENOMIC DNA]</scope>
    <source>
        <strain evidence="13 14">Roberts-Thomson</strain>
    </source>
</reference>
<dbReference type="PROSITE" id="PS51194">
    <property type="entry name" value="HELICASE_CTER"/>
    <property type="match status" value="1"/>
</dbReference>
<dbReference type="EMBL" id="VDLU01000001">
    <property type="protein sequence ID" value="TNJ29623.1"/>
    <property type="molecule type" value="Genomic_DNA"/>
</dbReference>
<dbReference type="GO" id="GO:0003743">
    <property type="term" value="F:translation initiation factor activity"/>
    <property type="evidence" value="ECO:0007669"/>
    <property type="project" value="UniProtKB-KW"/>
</dbReference>
<dbReference type="GO" id="GO:0003723">
    <property type="term" value="F:RNA binding"/>
    <property type="evidence" value="ECO:0007669"/>
    <property type="project" value="UniProtKB-KW"/>
</dbReference>
<dbReference type="VEuPathDB" id="GiardiaDB:GMRT_16277"/>
<dbReference type="InterPro" id="IPR001650">
    <property type="entry name" value="Helicase_C-like"/>
</dbReference>
<dbReference type="InterPro" id="IPR014001">
    <property type="entry name" value="Helicase_ATP-bd"/>
</dbReference>
<dbReference type="OrthoDB" id="10265785at2759"/>
<evidence type="ECO:0000256" key="8">
    <source>
        <dbReference type="PROSITE-ProRule" id="PRU00552"/>
    </source>
</evidence>
<dbReference type="Pfam" id="PF00271">
    <property type="entry name" value="Helicase_C"/>
    <property type="match status" value="1"/>
</dbReference>
<sequence length="386" mass="43205">MSESIETSRELQKYKKFDDMDLKKELLFGIYSYGYTEPSAIQSLGIVPIISGSDTIAQAQSGTGKTATFSIALLQRIDVEKHVPQAIILSPTRELALQTLKVVMGIGSRLNVKVAQAIGGTQADEDLATIRDCHLIVATPGRLLSHIQKKNFSTTEIEMFVLDEADEMLSRGFTEQVVDILKFMKTDIQIVLVSATLPAEILDMTNQFMRDPIKILVKESELTLDGIRQYKLELQEDWKDEVLIDIYRVLSVQQAVIFCNSVGKVKSLAEKLKLEGHEVSCIHSELDQPERNKIMQAFRGGSARMLIATNVLARGIDVQNVSLVVNYEIPRSPEVYLHRIGRSGRFGRKGVAINFVSDREKASMDEITKKFNIVLEDLPEDLASLF</sequence>
<feature type="domain" description="DEAD-box RNA helicase Q" evidence="12">
    <location>
        <begin position="15"/>
        <end position="43"/>
    </location>
</feature>
<evidence type="ECO:0000259" key="10">
    <source>
        <dbReference type="PROSITE" id="PS51192"/>
    </source>
</evidence>
<dbReference type="InterPro" id="IPR050079">
    <property type="entry name" value="DEAD_box_RNA_helicase"/>
</dbReference>
<feature type="domain" description="Helicase C-terminal" evidence="11">
    <location>
        <begin position="226"/>
        <end position="386"/>
    </location>
</feature>
<keyword evidence="13" id="KW-0648">Protein biosynthesis</keyword>
<dbReference type="PROSITE" id="PS51192">
    <property type="entry name" value="HELICASE_ATP_BIND_1"/>
    <property type="match status" value="1"/>
</dbReference>
<dbReference type="SUPFAM" id="SSF52540">
    <property type="entry name" value="P-loop containing nucleoside triphosphate hydrolases"/>
    <property type="match status" value="1"/>
</dbReference>
<evidence type="ECO:0000256" key="5">
    <source>
        <dbReference type="ARBA" id="ARBA00022840"/>
    </source>
</evidence>
<dbReference type="SMART" id="SM00487">
    <property type="entry name" value="DEXDc"/>
    <property type="match status" value="1"/>
</dbReference>
<dbReference type="Pfam" id="PF00270">
    <property type="entry name" value="DEAD"/>
    <property type="match status" value="1"/>
</dbReference>
<dbReference type="FunFam" id="3.40.50.300:FF:000849">
    <property type="entry name" value="ATP-dependent RNA helicase DBP5"/>
    <property type="match status" value="1"/>
</dbReference>
<evidence type="ECO:0000259" key="11">
    <source>
        <dbReference type="PROSITE" id="PS51194"/>
    </source>
</evidence>
<dbReference type="PANTHER" id="PTHR47959">
    <property type="entry name" value="ATP-DEPENDENT RNA HELICASE RHLE-RELATED"/>
    <property type="match status" value="1"/>
</dbReference>
<keyword evidence="5 9" id="KW-0067">ATP-binding</keyword>
<keyword evidence="2 9" id="KW-0547">Nucleotide-binding</keyword>
<feature type="short sequence motif" description="Q motif" evidence="8">
    <location>
        <begin position="15"/>
        <end position="43"/>
    </location>
</feature>
<dbReference type="InterPro" id="IPR027417">
    <property type="entry name" value="P-loop_NTPase"/>
</dbReference>
<dbReference type="GO" id="GO:0016787">
    <property type="term" value="F:hydrolase activity"/>
    <property type="evidence" value="ECO:0007669"/>
    <property type="project" value="UniProtKB-KW"/>
</dbReference>
<dbReference type="GO" id="GO:0003724">
    <property type="term" value="F:RNA helicase activity"/>
    <property type="evidence" value="ECO:0007669"/>
    <property type="project" value="UniProtKB-EC"/>
</dbReference>
<dbReference type="PANTHER" id="PTHR47959:SF1">
    <property type="entry name" value="ATP-DEPENDENT RNA HELICASE DBPA"/>
    <property type="match status" value="1"/>
</dbReference>
<evidence type="ECO:0000256" key="1">
    <source>
        <dbReference type="ARBA" id="ARBA00012552"/>
    </source>
</evidence>
<keyword evidence="3 9" id="KW-0378">Hydrolase</keyword>
<dbReference type="Proteomes" id="UP000315496">
    <property type="component" value="Chromosome 1"/>
</dbReference>
<dbReference type="PROSITE" id="PS00039">
    <property type="entry name" value="DEAD_ATP_HELICASE"/>
    <property type="match status" value="1"/>
</dbReference>
<dbReference type="SMART" id="SM00490">
    <property type="entry name" value="HELICc"/>
    <property type="match status" value="1"/>
</dbReference>
<accession>A0A4Z1T6D5</accession>
<comment type="catalytic activity">
    <reaction evidence="7">
        <text>ATP + H2O = ADP + phosphate + H(+)</text>
        <dbReference type="Rhea" id="RHEA:13065"/>
        <dbReference type="ChEBI" id="CHEBI:15377"/>
        <dbReference type="ChEBI" id="CHEBI:15378"/>
        <dbReference type="ChEBI" id="CHEBI:30616"/>
        <dbReference type="ChEBI" id="CHEBI:43474"/>
        <dbReference type="ChEBI" id="CHEBI:456216"/>
        <dbReference type="EC" id="3.6.4.13"/>
    </reaction>
</comment>
<evidence type="ECO:0000313" key="13">
    <source>
        <dbReference type="EMBL" id="TNJ29623.1"/>
    </source>
</evidence>